<evidence type="ECO:0000256" key="1">
    <source>
        <dbReference type="ARBA" id="ARBA00004651"/>
    </source>
</evidence>
<comment type="caution">
    <text evidence="8">The sequence shown here is derived from an EMBL/GenBank/DDBJ whole genome shotgun (WGS) entry which is preliminary data.</text>
</comment>
<dbReference type="AlphaFoldDB" id="A0A5D6WNZ5"/>
<keyword evidence="5 6" id="KW-0472">Membrane</keyword>
<feature type="transmembrane region" description="Helical" evidence="6">
    <location>
        <begin position="214"/>
        <end position="236"/>
    </location>
</feature>
<evidence type="ECO:0000256" key="5">
    <source>
        <dbReference type="ARBA" id="ARBA00023136"/>
    </source>
</evidence>
<feature type="transmembrane region" description="Helical" evidence="6">
    <location>
        <begin position="12"/>
        <end position="35"/>
    </location>
</feature>
<dbReference type="Proteomes" id="UP000322783">
    <property type="component" value="Unassembled WGS sequence"/>
</dbReference>
<evidence type="ECO:0000313" key="8">
    <source>
        <dbReference type="EMBL" id="TYZ28809.1"/>
    </source>
</evidence>
<name>A0A5D6WNZ5_9FIRM</name>
<dbReference type="Pfam" id="PF17200">
    <property type="entry name" value="sCache_2"/>
    <property type="match status" value="1"/>
</dbReference>
<dbReference type="Gene3D" id="1.10.8.500">
    <property type="entry name" value="HAMP domain in histidine kinase"/>
    <property type="match status" value="1"/>
</dbReference>
<evidence type="ECO:0000256" key="3">
    <source>
        <dbReference type="ARBA" id="ARBA00022692"/>
    </source>
</evidence>
<keyword evidence="4 6" id="KW-1133">Transmembrane helix</keyword>
<dbReference type="GO" id="GO:1902201">
    <property type="term" value="P:negative regulation of bacterial-type flagellum-dependent cell motility"/>
    <property type="evidence" value="ECO:0007669"/>
    <property type="project" value="TreeGrafter"/>
</dbReference>
<dbReference type="PROSITE" id="PS50887">
    <property type="entry name" value="GGDEF"/>
    <property type="match status" value="1"/>
</dbReference>
<protein>
    <submittedName>
        <fullName evidence="8">Diguanylate cyclase</fullName>
    </submittedName>
</protein>
<dbReference type="Gene3D" id="3.30.70.270">
    <property type="match status" value="1"/>
</dbReference>
<dbReference type="SUPFAM" id="SSF55073">
    <property type="entry name" value="Nucleotide cyclase"/>
    <property type="match status" value="1"/>
</dbReference>
<evidence type="ECO:0000256" key="2">
    <source>
        <dbReference type="ARBA" id="ARBA00022475"/>
    </source>
</evidence>
<dbReference type="SMART" id="SM01049">
    <property type="entry name" value="Cache_2"/>
    <property type="match status" value="1"/>
</dbReference>
<comment type="subcellular location">
    <subcellularLocation>
        <location evidence="1">Cell membrane</location>
        <topology evidence="1">Multi-pass membrane protein</topology>
    </subcellularLocation>
</comment>
<dbReference type="Pfam" id="PF00990">
    <property type="entry name" value="GGDEF"/>
    <property type="match status" value="1"/>
</dbReference>
<dbReference type="SUPFAM" id="SSF158472">
    <property type="entry name" value="HAMP domain-like"/>
    <property type="match status" value="1"/>
</dbReference>
<keyword evidence="9" id="KW-1185">Reference proteome</keyword>
<dbReference type="PROSITE" id="PS51257">
    <property type="entry name" value="PROKAR_LIPOPROTEIN"/>
    <property type="match status" value="1"/>
</dbReference>
<gene>
    <name evidence="8" type="ORF">FZ041_06945</name>
</gene>
<reference evidence="8 9" key="1">
    <citation type="submission" date="2019-08" db="EMBL/GenBank/DDBJ databases">
        <title>Selenomonas sp. mPRGC5 and Selenomonas sp. mPRGC8 isolated from ruminal fluid of dairy goat (Capra hircus).</title>
        <authorList>
            <person name="Poothong S."/>
            <person name="Nuengjamnong C."/>
            <person name="Tanasupawat S."/>
        </authorList>
    </citation>
    <scope>NUCLEOTIDE SEQUENCE [LARGE SCALE GENOMIC DNA]</scope>
    <source>
        <strain evidence="9">mPRGC8</strain>
    </source>
</reference>
<dbReference type="RefSeq" id="WP_149189052.1">
    <property type="nucleotide sequence ID" value="NZ_VTOZ01000012.1"/>
</dbReference>
<dbReference type="InterPro" id="IPR029787">
    <property type="entry name" value="Nucleotide_cyclase"/>
</dbReference>
<dbReference type="Gene3D" id="3.30.450.20">
    <property type="entry name" value="PAS domain"/>
    <property type="match status" value="1"/>
</dbReference>
<dbReference type="PANTHER" id="PTHR45138:SF9">
    <property type="entry name" value="DIGUANYLATE CYCLASE DGCM-RELATED"/>
    <property type="match status" value="1"/>
</dbReference>
<organism evidence="8 9">
    <name type="scientific">Selenomonas caprae</name>
    <dbReference type="NCBI Taxonomy" id="2606905"/>
    <lineage>
        <taxon>Bacteria</taxon>
        <taxon>Bacillati</taxon>
        <taxon>Bacillota</taxon>
        <taxon>Negativicutes</taxon>
        <taxon>Selenomonadales</taxon>
        <taxon>Selenomonadaceae</taxon>
        <taxon>Selenomonas</taxon>
    </lineage>
</organism>
<dbReference type="SMART" id="SM00267">
    <property type="entry name" value="GGDEF"/>
    <property type="match status" value="1"/>
</dbReference>
<feature type="domain" description="GGDEF" evidence="7">
    <location>
        <begin position="324"/>
        <end position="456"/>
    </location>
</feature>
<evidence type="ECO:0000256" key="4">
    <source>
        <dbReference type="ARBA" id="ARBA00022989"/>
    </source>
</evidence>
<dbReference type="GO" id="GO:0043709">
    <property type="term" value="P:cell adhesion involved in single-species biofilm formation"/>
    <property type="evidence" value="ECO:0007669"/>
    <property type="project" value="TreeGrafter"/>
</dbReference>
<dbReference type="GO" id="GO:0005886">
    <property type="term" value="C:plasma membrane"/>
    <property type="evidence" value="ECO:0007669"/>
    <property type="project" value="UniProtKB-SubCell"/>
</dbReference>
<dbReference type="PANTHER" id="PTHR45138">
    <property type="entry name" value="REGULATORY COMPONENTS OF SENSORY TRANSDUCTION SYSTEM"/>
    <property type="match status" value="1"/>
</dbReference>
<dbReference type="CDD" id="cd01949">
    <property type="entry name" value="GGDEF"/>
    <property type="match status" value="1"/>
</dbReference>
<dbReference type="InterPro" id="IPR000160">
    <property type="entry name" value="GGDEF_dom"/>
</dbReference>
<evidence type="ECO:0000256" key="6">
    <source>
        <dbReference type="SAM" id="Phobius"/>
    </source>
</evidence>
<evidence type="ECO:0000313" key="9">
    <source>
        <dbReference type="Proteomes" id="UP000322783"/>
    </source>
</evidence>
<keyword evidence="3 6" id="KW-0812">Transmembrane</keyword>
<dbReference type="EMBL" id="VTOZ01000012">
    <property type="protein sequence ID" value="TYZ28809.1"/>
    <property type="molecule type" value="Genomic_DNA"/>
</dbReference>
<dbReference type="InterPro" id="IPR033480">
    <property type="entry name" value="sCache_2"/>
</dbReference>
<dbReference type="InterPro" id="IPR043128">
    <property type="entry name" value="Rev_trsase/Diguanyl_cyclase"/>
</dbReference>
<sequence>MLKFKSMQSRLTTIFIGISFFTMLFLGSCGIYGAVQENNRLIAEFRKDMEENAQLQLEWQTHSALSVIENCYQAQVRGELTQEEAMQRAADLVRNMRYDNGKGYFTIDTDQGKNVVLLGTEAEGKLRIDAKDPEGRYFIREMIHQAKLGGGFSDFMFPKPGFSEPLPKRYYTLEFAPYHWVIGTGIWLDQIDRRVALREKAFVQNMKEQVIRTLTGLLLLEILFVLLAIFVGRRLAYPIMVATKRMRELGNGKLRMDSQTEAEMEALAKRDDEFGAMSRAMNEMNQKLYDNQQLILRMAQRDALTGLANRRHFTEFIQKCSDDTMFTLISLDLDHFKEVNDNFGHQTGDAALLILAEVLKSQFADALNVRMGGDEFLVVLTGRVDHGTLEGRLQAFMRQLIAVYQLDEGLQGLTVSAGIAYAEDRPVPIEVLMSHSDEALYEAKACGRSCYRVYQEEKSQEDTVG</sequence>
<accession>A0A5D6WNZ5</accession>
<dbReference type="InterPro" id="IPR050469">
    <property type="entry name" value="Diguanylate_Cyclase"/>
</dbReference>
<dbReference type="GO" id="GO:0052621">
    <property type="term" value="F:diguanylate cyclase activity"/>
    <property type="evidence" value="ECO:0007669"/>
    <property type="project" value="TreeGrafter"/>
</dbReference>
<dbReference type="NCBIfam" id="TIGR00254">
    <property type="entry name" value="GGDEF"/>
    <property type="match status" value="1"/>
</dbReference>
<proteinExistence type="predicted"/>
<evidence type="ECO:0000259" key="7">
    <source>
        <dbReference type="PROSITE" id="PS50887"/>
    </source>
</evidence>
<keyword evidence="2" id="KW-1003">Cell membrane</keyword>